<dbReference type="EMBL" id="MVHF01000009">
    <property type="protein sequence ID" value="ORA36237.1"/>
    <property type="molecule type" value="Genomic_DNA"/>
</dbReference>
<dbReference type="Proteomes" id="UP000192448">
    <property type="component" value="Unassembled WGS sequence"/>
</dbReference>
<evidence type="ECO:0000313" key="5">
    <source>
        <dbReference type="Proteomes" id="UP000192448"/>
    </source>
</evidence>
<evidence type="ECO:0000256" key="1">
    <source>
        <dbReference type="ARBA" id="ARBA00010652"/>
    </source>
</evidence>
<accession>A0A1X0B1P3</accession>
<feature type="region of interest" description="Disordered" evidence="2">
    <location>
        <begin position="268"/>
        <end position="292"/>
    </location>
</feature>
<feature type="domain" description="PPE" evidence="3">
    <location>
        <begin position="8"/>
        <end position="171"/>
    </location>
</feature>
<dbReference type="OrthoDB" id="4760568at2"/>
<comment type="caution">
    <text evidence="4">The sequence shown here is derived from an EMBL/GenBank/DDBJ whole genome shotgun (WGS) entry which is preliminary data.</text>
</comment>
<dbReference type="RefSeq" id="WP_083164007.1">
    <property type="nucleotide sequence ID" value="NZ_MVHF01000009.1"/>
</dbReference>
<gene>
    <name evidence="4" type="ORF">BST13_11820</name>
</gene>
<reference evidence="4 5" key="1">
    <citation type="submission" date="2017-02" db="EMBL/GenBank/DDBJ databases">
        <title>The new phylogeny of genus Mycobacterium.</title>
        <authorList>
            <person name="Tortoli E."/>
            <person name="Trovato A."/>
            <person name="Cirillo D.M."/>
        </authorList>
    </citation>
    <scope>NUCLEOTIDE SEQUENCE [LARGE SCALE GENOMIC DNA]</scope>
    <source>
        <strain evidence="4 5">RW6</strain>
    </source>
</reference>
<feature type="region of interest" description="Disordered" evidence="2">
    <location>
        <begin position="169"/>
        <end position="243"/>
    </location>
</feature>
<dbReference type="InterPro" id="IPR038332">
    <property type="entry name" value="PPE_sf"/>
</dbReference>
<evidence type="ECO:0000256" key="2">
    <source>
        <dbReference type="SAM" id="MobiDB-lite"/>
    </source>
</evidence>
<name>A0A1X0B1P3_9MYCO</name>
<dbReference type="AlphaFoldDB" id="A0A1X0B1P3"/>
<feature type="compositionally biased region" description="Gly residues" evidence="2">
    <location>
        <begin position="197"/>
        <end position="211"/>
    </location>
</feature>
<evidence type="ECO:0000313" key="4">
    <source>
        <dbReference type="EMBL" id="ORA36237.1"/>
    </source>
</evidence>
<keyword evidence="5" id="KW-1185">Reference proteome</keyword>
<dbReference type="Pfam" id="PF00823">
    <property type="entry name" value="PPE"/>
    <property type="match status" value="1"/>
</dbReference>
<sequence length="361" mass="36388">MGYTGVVWVSRSAEQLARDLTDGPGPSSVGDAGAAWERVATGFAAAADEYAELLDRIRTSWDSAHTPAVLTRLQQLGDWLRATALNAAANGQRAEEAAVAATTAIMSMPSVSEAVEAQAQRDMMASLAAYNGAVLSGQFAEFDAAATSAEADAAAVMHQYEDATVSLATAWDEPPPPSVVHGGHAGSDPKADAATGAAGGGAPGHGGGGGTAPAAPIMPLSPRTARDVAGSKEIQSSPRVTAVSAASASGYAGAPYAPMAGMARGYDGGRDYESQRPPEVLEGGGEASAGLSAAPASWLPAAQVNHEPIFLQTTGPDTTFFDGLVDPVPQTDTPDESPPALEQVADRWVAPAVIGGGSHDS</sequence>
<protein>
    <recommendedName>
        <fullName evidence="3">PPE domain-containing protein</fullName>
    </recommendedName>
</protein>
<dbReference type="SUPFAM" id="SSF140459">
    <property type="entry name" value="PE/PPE dimer-like"/>
    <property type="match status" value="1"/>
</dbReference>
<organism evidence="4 5">
    <name type="scientific">Mycobacterium aquaticum</name>
    <dbReference type="NCBI Taxonomy" id="1927124"/>
    <lineage>
        <taxon>Bacteria</taxon>
        <taxon>Bacillati</taxon>
        <taxon>Actinomycetota</taxon>
        <taxon>Actinomycetes</taxon>
        <taxon>Mycobacteriales</taxon>
        <taxon>Mycobacteriaceae</taxon>
        <taxon>Mycobacterium</taxon>
    </lineage>
</organism>
<comment type="similarity">
    <text evidence="1">Belongs to the mycobacterial PPE family.</text>
</comment>
<dbReference type="STRING" id="1927124.BST13_11820"/>
<proteinExistence type="inferred from homology"/>
<dbReference type="InterPro" id="IPR000030">
    <property type="entry name" value="PPE_dom"/>
</dbReference>
<dbReference type="Gene3D" id="1.20.1260.20">
    <property type="entry name" value="PPE superfamily"/>
    <property type="match status" value="1"/>
</dbReference>
<evidence type="ECO:0000259" key="3">
    <source>
        <dbReference type="Pfam" id="PF00823"/>
    </source>
</evidence>